<comment type="caution">
    <text evidence="7">The sequence shown here is derived from an EMBL/GenBank/DDBJ whole genome shotgun (WGS) entry which is preliminary data.</text>
</comment>
<dbReference type="Proteomes" id="UP000266426">
    <property type="component" value="Unassembled WGS sequence"/>
</dbReference>
<dbReference type="SUPFAM" id="SSF46689">
    <property type="entry name" value="Homeodomain-like"/>
    <property type="match status" value="1"/>
</dbReference>
<reference evidence="7 8" key="1">
    <citation type="journal article" date="2017" name="ISME J.">
        <title>Energy and carbon metabolisms in a deep terrestrial subsurface fluid microbial community.</title>
        <authorList>
            <person name="Momper L."/>
            <person name="Jungbluth S.P."/>
            <person name="Lee M.D."/>
            <person name="Amend J.P."/>
        </authorList>
    </citation>
    <scope>NUCLEOTIDE SEQUENCE [LARGE SCALE GENOMIC DNA]</scope>
    <source>
        <strain evidence="7">SURF_26</strain>
    </source>
</reference>
<dbReference type="Pfam" id="PF02954">
    <property type="entry name" value="HTH_8"/>
    <property type="match status" value="1"/>
</dbReference>
<dbReference type="SUPFAM" id="SSF52540">
    <property type="entry name" value="P-loop containing nucleoside triphosphate hydrolases"/>
    <property type="match status" value="1"/>
</dbReference>
<dbReference type="EMBL" id="QZJZ01000078">
    <property type="protein sequence ID" value="RJP57585.1"/>
    <property type="molecule type" value="Genomic_DNA"/>
</dbReference>
<dbReference type="AlphaFoldDB" id="A0A3A4QUF9"/>
<evidence type="ECO:0000313" key="8">
    <source>
        <dbReference type="Proteomes" id="UP000266426"/>
    </source>
</evidence>
<name>A0A3A4QUF9_9BACT</name>
<dbReference type="Pfam" id="PF25601">
    <property type="entry name" value="AAA_lid_14"/>
    <property type="match status" value="1"/>
</dbReference>
<dbReference type="PANTHER" id="PTHR32071">
    <property type="entry name" value="TRANSCRIPTIONAL REGULATORY PROTEIN"/>
    <property type="match status" value="1"/>
</dbReference>
<keyword evidence="5" id="KW-0804">Transcription</keyword>
<dbReference type="FunFam" id="3.40.50.300:FF:000006">
    <property type="entry name" value="DNA-binding transcriptional regulator NtrC"/>
    <property type="match status" value="1"/>
</dbReference>
<evidence type="ECO:0000313" key="7">
    <source>
        <dbReference type="EMBL" id="RJP57585.1"/>
    </source>
</evidence>
<dbReference type="GO" id="GO:0005524">
    <property type="term" value="F:ATP binding"/>
    <property type="evidence" value="ECO:0007669"/>
    <property type="project" value="UniProtKB-KW"/>
</dbReference>
<evidence type="ECO:0000256" key="2">
    <source>
        <dbReference type="ARBA" id="ARBA00022840"/>
    </source>
</evidence>
<dbReference type="InterPro" id="IPR025943">
    <property type="entry name" value="Sigma_54_int_dom_ATP-bd_2"/>
</dbReference>
<evidence type="ECO:0000256" key="5">
    <source>
        <dbReference type="ARBA" id="ARBA00023163"/>
    </source>
</evidence>
<organism evidence="7 8">
    <name type="scientific">Candidatus Auribacter fodinae</name>
    <dbReference type="NCBI Taxonomy" id="2093366"/>
    <lineage>
        <taxon>Bacteria</taxon>
        <taxon>Pseudomonadati</taxon>
        <taxon>Candidatus Auribacterota</taxon>
        <taxon>Candidatus Auribacteria</taxon>
        <taxon>Candidatus Auribacterales</taxon>
        <taxon>Candidatus Auribacteraceae</taxon>
        <taxon>Candidatus Auribacter</taxon>
    </lineage>
</organism>
<dbReference type="InterPro" id="IPR027417">
    <property type="entry name" value="P-loop_NTPase"/>
</dbReference>
<dbReference type="Pfam" id="PF06505">
    <property type="entry name" value="XylR_N"/>
    <property type="match status" value="1"/>
</dbReference>
<dbReference type="InterPro" id="IPR025944">
    <property type="entry name" value="Sigma_54_int_dom_CS"/>
</dbReference>
<feature type="domain" description="Sigma-54 factor interaction" evidence="6">
    <location>
        <begin position="238"/>
        <end position="464"/>
    </location>
</feature>
<evidence type="ECO:0000259" key="6">
    <source>
        <dbReference type="PROSITE" id="PS50045"/>
    </source>
</evidence>
<dbReference type="SUPFAM" id="SSF111126">
    <property type="entry name" value="Ligand-binding domain in the NO signalling and Golgi transport"/>
    <property type="match status" value="1"/>
</dbReference>
<dbReference type="GO" id="GO:0006355">
    <property type="term" value="P:regulation of DNA-templated transcription"/>
    <property type="evidence" value="ECO:0007669"/>
    <property type="project" value="InterPro"/>
</dbReference>
<accession>A0A3A4QUF9</accession>
<dbReference type="InterPro" id="IPR058031">
    <property type="entry name" value="AAA_lid_NorR"/>
</dbReference>
<dbReference type="InterPro" id="IPR002078">
    <property type="entry name" value="Sigma_54_int"/>
</dbReference>
<evidence type="ECO:0000256" key="4">
    <source>
        <dbReference type="ARBA" id="ARBA00023125"/>
    </source>
</evidence>
<dbReference type="Gene3D" id="3.40.50.300">
    <property type="entry name" value="P-loop containing nucleotide triphosphate hydrolases"/>
    <property type="match status" value="1"/>
</dbReference>
<keyword evidence="2" id="KW-0067">ATP-binding</keyword>
<dbReference type="InterPro" id="IPR024096">
    <property type="entry name" value="NO_sig/Golgi_transp_ligand-bd"/>
</dbReference>
<dbReference type="Gene3D" id="1.10.10.60">
    <property type="entry name" value="Homeodomain-like"/>
    <property type="match status" value="1"/>
</dbReference>
<dbReference type="PROSITE" id="PS00676">
    <property type="entry name" value="SIGMA54_INTERACT_2"/>
    <property type="match status" value="1"/>
</dbReference>
<proteinExistence type="predicted"/>
<dbReference type="Gene3D" id="1.10.8.60">
    <property type="match status" value="1"/>
</dbReference>
<evidence type="ECO:0000256" key="3">
    <source>
        <dbReference type="ARBA" id="ARBA00023015"/>
    </source>
</evidence>
<dbReference type="InterPro" id="IPR004096">
    <property type="entry name" value="V4R"/>
</dbReference>
<dbReference type="Pfam" id="PF02830">
    <property type="entry name" value="V4R"/>
    <property type="match status" value="1"/>
</dbReference>
<sequence length="540" mass="61010">MKSDDITLEEMVSFSEGMISLKGRRLVLHDINAMANLRKDITSLTNIGHARLLFTRFGYFWGQADAAAVKRIYSLDSLHEWLKAGPRMHSLQGVGKARVQSFAFDEKNSSFNMEIRWYDSGEAEEHLVAFGKSTVPVCWILIGYASGYVSYCITKKVYFKEISCRGQGNHFCTFIGKDIESWGEEIKEDLPFFRSDDVPGKIADISKELKKKMLESEKRDLKHRNTARTKPFFHPEVRSKAFADVLDLAQHVAPFNTSTLITGETGVGKEVLARFIHRNSYCANGQFLAVNCSALPESLAESELFGHTKGAFTGAHSARKGFFEQASGGTIFLDEIGDISLAMQLKILRVLQEHEIYRVGESVARKVDARIIAATNKDLNSAIREGSFREDLYYRLSVINIHIPPLRERREDILPLARFLTGQIEKRLKMHSLRLDPSCLELLLNYPWPGNVRELDNVLERAAVLCHKKTILPCHLPPYITSGVYYKDTGAASLADMEKMHILSVLQKVDGNRTKAAEILQVSLATLWRKLKQYGELKSD</sequence>
<dbReference type="InterPro" id="IPR009057">
    <property type="entry name" value="Homeodomain-like_sf"/>
</dbReference>
<evidence type="ECO:0000256" key="1">
    <source>
        <dbReference type="ARBA" id="ARBA00022741"/>
    </source>
</evidence>
<gene>
    <name evidence="7" type="ORF">C4541_09945</name>
</gene>
<keyword evidence="4" id="KW-0238">DNA-binding</keyword>
<keyword evidence="1" id="KW-0547">Nucleotide-binding</keyword>
<dbReference type="Pfam" id="PF00158">
    <property type="entry name" value="Sigma54_activat"/>
    <property type="match status" value="1"/>
</dbReference>
<dbReference type="PROSITE" id="PS50045">
    <property type="entry name" value="SIGMA54_INTERACT_4"/>
    <property type="match status" value="1"/>
</dbReference>
<dbReference type="PROSITE" id="PS00688">
    <property type="entry name" value="SIGMA54_INTERACT_3"/>
    <property type="match status" value="1"/>
</dbReference>
<dbReference type="InterPro" id="IPR003593">
    <property type="entry name" value="AAA+_ATPase"/>
</dbReference>
<dbReference type="PRINTS" id="PR01590">
    <property type="entry name" value="HTHFIS"/>
</dbReference>
<protein>
    <submittedName>
        <fullName evidence="7">Sigma-54-dependent Fis family transcriptional regulator</fullName>
    </submittedName>
</protein>
<dbReference type="SMART" id="SM00382">
    <property type="entry name" value="AAA"/>
    <property type="match status" value="1"/>
</dbReference>
<keyword evidence="3" id="KW-0805">Transcription regulation</keyword>
<dbReference type="CDD" id="cd00009">
    <property type="entry name" value="AAA"/>
    <property type="match status" value="1"/>
</dbReference>
<dbReference type="PANTHER" id="PTHR32071:SF119">
    <property type="entry name" value="SIGMA L-DEPENDENT TRANSCRIPTIONAL REGULATOR YPLP-RELATED"/>
    <property type="match status" value="1"/>
</dbReference>
<dbReference type="GO" id="GO:0043565">
    <property type="term" value="F:sequence-specific DNA binding"/>
    <property type="evidence" value="ECO:0007669"/>
    <property type="project" value="InterPro"/>
</dbReference>
<dbReference type="Gene3D" id="3.30.1380.20">
    <property type="entry name" value="Trafficking protein particle complex subunit 3"/>
    <property type="match status" value="1"/>
</dbReference>
<dbReference type="InterPro" id="IPR010523">
    <property type="entry name" value="XylR_N"/>
</dbReference>
<dbReference type="InterPro" id="IPR002197">
    <property type="entry name" value="HTH_Fis"/>
</dbReference>
<dbReference type="SMART" id="SM00989">
    <property type="entry name" value="V4R"/>
    <property type="match status" value="1"/>
</dbReference>